<reference evidence="2 3" key="1">
    <citation type="journal article" date="2015" name="Nature">
        <title>rRNA introns, odd ribosomes, and small enigmatic genomes across a large radiation of phyla.</title>
        <authorList>
            <person name="Brown C.T."/>
            <person name="Hug L.A."/>
            <person name="Thomas B.C."/>
            <person name="Sharon I."/>
            <person name="Castelle C.J."/>
            <person name="Singh A."/>
            <person name="Wilkins M.J."/>
            <person name="Williams K.H."/>
            <person name="Banfield J.F."/>
        </authorList>
    </citation>
    <scope>NUCLEOTIDE SEQUENCE [LARGE SCALE GENOMIC DNA]</scope>
</reference>
<protein>
    <recommendedName>
        <fullName evidence="4">Glycosyltransferase RgtA/B/C/D-like domain-containing protein</fullName>
    </recommendedName>
</protein>
<evidence type="ECO:0000313" key="2">
    <source>
        <dbReference type="EMBL" id="KKQ67184.1"/>
    </source>
</evidence>
<feature type="transmembrane region" description="Helical" evidence="1">
    <location>
        <begin position="120"/>
        <end position="137"/>
    </location>
</feature>
<sequence length="502" mass="57308">MIISITRILSLIKLKKFLFSLVLILLISSFWRFVNFPNRWVLSQDQARDVIISLYSIENRILPPIGPPSSAGPFSFGPAYYLFTIFFTLFSPITPLFPWIGFALISVLSVILLFLAGKKLYGLEFAVIVGLVASFSFREVINATNVLNPILITFAVSLVFFSLTYLIKTKKLIFALLLGISVGLAINFHFQSLGLIVIPFLLLIFSQEVVKRKILVGATILFGTFLVFLQLLLFELVNDWVWSKSIINYLLYGQNKFYIPVRWLTDIFNFWPTMWGEVITGNPLSGYFLGPLFLIAVVVSIWRKKKLINKTVLTIGITFIIEVILIRYYKGPRLPVYLIVTHAFFIFFTAWTIYCLGKINKILSFGILAIILIMSSLSNVSVINAADTAVEIKKLKEKVDSKIINKTTFYQDSESGFFSLLLFYLLYSERKISEDGYKIGFCDLSSNSNRIDCPNNEFILSEGSFLIYDLNQQSEELRPNFENFTAKDVYNSLFLNLPHLVQ</sequence>
<keyword evidence="1" id="KW-1133">Transmembrane helix</keyword>
<comment type="caution">
    <text evidence="2">The sequence shown here is derived from an EMBL/GenBank/DDBJ whole genome shotgun (WGS) entry which is preliminary data.</text>
</comment>
<feature type="transmembrane region" description="Helical" evidence="1">
    <location>
        <begin position="284"/>
        <end position="302"/>
    </location>
</feature>
<feature type="transmembrane region" description="Helical" evidence="1">
    <location>
        <begin position="17"/>
        <end position="34"/>
    </location>
</feature>
<proteinExistence type="predicted"/>
<accession>A0A0G0M0M1</accession>
<evidence type="ECO:0000256" key="1">
    <source>
        <dbReference type="SAM" id="Phobius"/>
    </source>
</evidence>
<dbReference type="AlphaFoldDB" id="A0A0G0M0M1"/>
<feature type="transmembrane region" description="Helical" evidence="1">
    <location>
        <begin position="363"/>
        <end position="386"/>
    </location>
</feature>
<feature type="transmembrane region" description="Helical" evidence="1">
    <location>
        <begin position="149"/>
        <end position="167"/>
    </location>
</feature>
<gene>
    <name evidence="2" type="ORF">US86_C0001G0111</name>
</gene>
<dbReference type="Proteomes" id="UP000034235">
    <property type="component" value="Unassembled WGS sequence"/>
</dbReference>
<feature type="transmembrane region" description="Helical" evidence="1">
    <location>
        <begin position="96"/>
        <end position="114"/>
    </location>
</feature>
<name>A0A0G0M0M1_9BACT</name>
<feature type="transmembrane region" description="Helical" evidence="1">
    <location>
        <begin position="311"/>
        <end position="329"/>
    </location>
</feature>
<feature type="transmembrane region" description="Helical" evidence="1">
    <location>
        <begin position="173"/>
        <end position="202"/>
    </location>
</feature>
<feature type="transmembrane region" description="Helical" evidence="1">
    <location>
        <begin position="214"/>
        <end position="234"/>
    </location>
</feature>
<evidence type="ECO:0008006" key="4">
    <source>
        <dbReference type="Google" id="ProtNLM"/>
    </source>
</evidence>
<keyword evidence="1" id="KW-0812">Transmembrane</keyword>
<evidence type="ECO:0000313" key="3">
    <source>
        <dbReference type="Proteomes" id="UP000034235"/>
    </source>
</evidence>
<feature type="transmembrane region" description="Helical" evidence="1">
    <location>
        <begin position="335"/>
        <end position="356"/>
    </location>
</feature>
<dbReference type="EMBL" id="LBUP01000001">
    <property type="protein sequence ID" value="KKQ67184.1"/>
    <property type="molecule type" value="Genomic_DNA"/>
</dbReference>
<keyword evidence="1" id="KW-0472">Membrane</keyword>
<organism evidence="2 3">
    <name type="scientific">Candidatus Daviesbacteria bacterium GW2011_GWA2_38_24</name>
    <dbReference type="NCBI Taxonomy" id="1618422"/>
    <lineage>
        <taxon>Bacteria</taxon>
        <taxon>Candidatus Daviesiibacteriota</taxon>
    </lineage>
</organism>
<feature type="transmembrane region" description="Helical" evidence="1">
    <location>
        <begin position="71"/>
        <end position="89"/>
    </location>
</feature>